<dbReference type="GO" id="GO:0071944">
    <property type="term" value="C:cell periphery"/>
    <property type="evidence" value="ECO:0007669"/>
    <property type="project" value="TreeGrafter"/>
</dbReference>
<evidence type="ECO:0000313" key="2">
    <source>
        <dbReference type="Proteomes" id="UP000077755"/>
    </source>
</evidence>
<reference evidence="1" key="2">
    <citation type="submission" date="2022-03" db="EMBL/GenBank/DDBJ databases">
        <title>Draft title - Genomic analysis of global carrot germplasm unveils the trajectory of domestication and the origin of high carotenoid orange carrot.</title>
        <authorList>
            <person name="Iorizzo M."/>
            <person name="Ellison S."/>
            <person name="Senalik D."/>
            <person name="Macko-Podgorni A."/>
            <person name="Grzebelus D."/>
            <person name="Bostan H."/>
            <person name="Rolling W."/>
            <person name="Curaba J."/>
            <person name="Simon P."/>
        </authorList>
    </citation>
    <scope>NUCLEOTIDE SEQUENCE</scope>
    <source>
        <tissue evidence="1">Leaf</tissue>
    </source>
</reference>
<dbReference type="Pfam" id="PF01190">
    <property type="entry name" value="Pollen_Ole_e_1"/>
    <property type="match status" value="1"/>
</dbReference>
<dbReference type="AlphaFoldDB" id="A0A164YES4"/>
<dbReference type="OMA" id="CNETHTT"/>
<dbReference type="Gramene" id="KZM94407">
    <property type="protein sequence ID" value="KZM94407"/>
    <property type="gene ID" value="DCAR_017650"/>
</dbReference>
<proteinExistence type="predicted"/>
<dbReference type="Proteomes" id="UP000077755">
    <property type="component" value="Chromosome 5"/>
</dbReference>
<dbReference type="OrthoDB" id="747559at2759"/>
<organism evidence="1 2">
    <name type="scientific">Daucus carota subsp. sativus</name>
    <name type="common">Carrot</name>
    <dbReference type="NCBI Taxonomy" id="79200"/>
    <lineage>
        <taxon>Eukaryota</taxon>
        <taxon>Viridiplantae</taxon>
        <taxon>Streptophyta</taxon>
        <taxon>Embryophyta</taxon>
        <taxon>Tracheophyta</taxon>
        <taxon>Spermatophyta</taxon>
        <taxon>Magnoliopsida</taxon>
        <taxon>eudicotyledons</taxon>
        <taxon>Gunneridae</taxon>
        <taxon>Pentapetalae</taxon>
        <taxon>asterids</taxon>
        <taxon>campanulids</taxon>
        <taxon>Apiales</taxon>
        <taxon>Apiaceae</taxon>
        <taxon>Apioideae</taxon>
        <taxon>Scandiceae</taxon>
        <taxon>Daucinae</taxon>
        <taxon>Daucus</taxon>
        <taxon>Daucus sect. Daucus</taxon>
    </lineage>
</organism>
<name>A0A164YES4_DAUCS</name>
<keyword evidence="2" id="KW-1185">Reference proteome</keyword>
<accession>A0A164YES4</accession>
<sequence>MGEMVLLMFAFSLLMAFMSVGDSYDGLINVGGKVLCQGCAEGWTRPIQGSRVSITCYGRRQALYYGSDETRKTGKYELTVSGYIDGKKVNPRSCIVRIENSPDPFCNIATNVNGGSTGVRLDVPITTDPNISKYRLHAFYFSSPFCNETHTTES</sequence>
<dbReference type="PANTHER" id="PTHR33470">
    <property type="entry name" value="OS01G0164075 PROTEIN"/>
    <property type="match status" value="1"/>
</dbReference>
<dbReference type="PANTHER" id="PTHR33470:SF29">
    <property type="entry name" value="POLLEN OLE E 1 ALLERGEN AND EXTENSIN FAMILY PROTEIN"/>
    <property type="match status" value="1"/>
</dbReference>
<gene>
    <name evidence="1" type="ORF">DCAR_0520230</name>
</gene>
<dbReference type="EMBL" id="CP093347">
    <property type="protein sequence ID" value="WOH00854.1"/>
    <property type="molecule type" value="Genomic_DNA"/>
</dbReference>
<evidence type="ECO:0000313" key="1">
    <source>
        <dbReference type="EMBL" id="WOH00854.1"/>
    </source>
</evidence>
<reference evidence="1" key="1">
    <citation type="journal article" date="2016" name="Nat. Genet.">
        <title>A high-quality carrot genome assembly provides new insights into carotenoid accumulation and asterid genome evolution.</title>
        <authorList>
            <person name="Iorizzo M."/>
            <person name="Ellison S."/>
            <person name="Senalik D."/>
            <person name="Zeng P."/>
            <person name="Satapoomin P."/>
            <person name="Huang J."/>
            <person name="Bowman M."/>
            <person name="Iovene M."/>
            <person name="Sanseverino W."/>
            <person name="Cavagnaro P."/>
            <person name="Yildiz M."/>
            <person name="Macko-Podgorni A."/>
            <person name="Moranska E."/>
            <person name="Grzebelus E."/>
            <person name="Grzebelus D."/>
            <person name="Ashrafi H."/>
            <person name="Zheng Z."/>
            <person name="Cheng S."/>
            <person name="Spooner D."/>
            <person name="Van Deynze A."/>
            <person name="Simon P."/>
        </authorList>
    </citation>
    <scope>NUCLEOTIDE SEQUENCE</scope>
    <source>
        <tissue evidence="1">Leaf</tissue>
    </source>
</reference>
<protein>
    <submittedName>
        <fullName evidence="1">Uncharacterized protein</fullName>
    </submittedName>
</protein>